<evidence type="ECO:0000256" key="3">
    <source>
        <dbReference type="ARBA" id="ARBA00022606"/>
    </source>
</evidence>
<proteinExistence type="predicted"/>
<name>A0AA38MPM1_9CUCU</name>
<dbReference type="Pfam" id="PF02949">
    <property type="entry name" value="7tm_6"/>
    <property type="match status" value="1"/>
</dbReference>
<dbReference type="Proteomes" id="UP001168821">
    <property type="component" value="Unassembled WGS sequence"/>
</dbReference>
<dbReference type="PANTHER" id="PTHR21137:SF35">
    <property type="entry name" value="ODORANT RECEPTOR 19A-RELATED"/>
    <property type="match status" value="1"/>
</dbReference>
<feature type="transmembrane region" description="Helical" evidence="10">
    <location>
        <begin position="252"/>
        <end position="273"/>
    </location>
</feature>
<evidence type="ECO:0000256" key="10">
    <source>
        <dbReference type="SAM" id="Phobius"/>
    </source>
</evidence>
<dbReference type="GO" id="GO:0007165">
    <property type="term" value="P:signal transduction"/>
    <property type="evidence" value="ECO:0007669"/>
    <property type="project" value="UniProtKB-KW"/>
</dbReference>
<reference evidence="11" key="1">
    <citation type="journal article" date="2023" name="G3 (Bethesda)">
        <title>Whole genome assemblies of Zophobas morio and Tenebrio molitor.</title>
        <authorList>
            <person name="Kaur S."/>
            <person name="Stinson S.A."/>
            <person name="diCenzo G.C."/>
        </authorList>
    </citation>
    <scope>NUCLEOTIDE SEQUENCE</scope>
    <source>
        <strain evidence="11">QUZm001</strain>
    </source>
</reference>
<feature type="transmembrane region" description="Helical" evidence="10">
    <location>
        <begin position="285"/>
        <end position="305"/>
    </location>
</feature>
<keyword evidence="7 10" id="KW-0472">Membrane</keyword>
<dbReference type="EMBL" id="JALNTZ010000002">
    <property type="protein sequence ID" value="KAJ3663307.1"/>
    <property type="molecule type" value="Genomic_DNA"/>
</dbReference>
<evidence type="ECO:0000313" key="11">
    <source>
        <dbReference type="EMBL" id="KAJ3663307.1"/>
    </source>
</evidence>
<keyword evidence="4 10" id="KW-0812">Transmembrane</keyword>
<evidence type="ECO:0008006" key="13">
    <source>
        <dbReference type="Google" id="ProtNLM"/>
    </source>
</evidence>
<dbReference type="GO" id="GO:0005886">
    <property type="term" value="C:plasma membrane"/>
    <property type="evidence" value="ECO:0007669"/>
    <property type="project" value="UniProtKB-SubCell"/>
</dbReference>
<keyword evidence="12" id="KW-1185">Reference proteome</keyword>
<feature type="transmembrane region" description="Helical" evidence="10">
    <location>
        <begin position="178"/>
        <end position="195"/>
    </location>
</feature>
<gene>
    <name evidence="11" type="ORF">Zmor_007606</name>
</gene>
<dbReference type="AlphaFoldDB" id="A0AA38MPM1"/>
<comment type="subcellular location">
    <subcellularLocation>
        <location evidence="1">Cell membrane</location>
        <topology evidence="1">Multi-pass membrane protein</topology>
    </subcellularLocation>
</comment>
<keyword evidence="6 10" id="KW-1133">Transmembrane helix</keyword>
<keyword evidence="2" id="KW-1003">Cell membrane</keyword>
<feature type="transmembrane region" description="Helical" evidence="10">
    <location>
        <begin position="127"/>
        <end position="149"/>
    </location>
</feature>
<evidence type="ECO:0000256" key="7">
    <source>
        <dbReference type="ARBA" id="ARBA00023136"/>
    </source>
</evidence>
<evidence type="ECO:0000256" key="2">
    <source>
        <dbReference type="ARBA" id="ARBA00022475"/>
    </source>
</evidence>
<dbReference type="PANTHER" id="PTHR21137">
    <property type="entry name" value="ODORANT RECEPTOR"/>
    <property type="match status" value="1"/>
</dbReference>
<protein>
    <recommendedName>
        <fullName evidence="13">7tm 6 domain containing protein</fullName>
    </recommendedName>
</protein>
<organism evidence="11 12">
    <name type="scientific">Zophobas morio</name>
    <dbReference type="NCBI Taxonomy" id="2755281"/>
    <lineage>
        <taxon>Eukaryota</taxon>
        <taxon>Metazoa</taxon>
        <taxon>Ecdysozoa</taxon>
        <taxon>Arthropoda</taxon>
        <taxon>Hexapoda</taxon>
        <taxon>Insecta</taxon>
        <taxon>Pterygota</taxon>
        <taxon>Neoptera</taxon>
        <taxon>Endopterygota</taxon>
        <taxon>Coleoptera</taxon>
        <taxon>Polyphaga</taxon>
        <taxon>Cucujiformia</taxon>
        <taxon>Tenebrionidae</taxon>
        <taxon>Zophobas</taxon>
    </lineage>
</organism>
<evidence type="ECO:0000256" key="8">
    <source>
        <dbReference type="ARBA" id="ARBA00023170"/>
    </source>
</evidence>
<evidence type="ECO:0000256" key="9">
    <source>
        <dbReference type="ARBA" id="ARBA00023224"/>
    </source>
</evidence>
<keyword evidence="3" id="KW-0716">Sensory transduction</keyword>
<dbReference type="InterPro" id="IPR004117">
    <property type="entry name" value="7tm6_olfct_rcpt"/>
</dbReference>
<feature type="transmembrane region" description="Helical" evidence="10">
    <location>
        <begin position="68"/>
        <end position="89"/>
    </location>
</feature>
<sequence length="324" mass="37419">MENFSWKHTIKTNILMLQLVGLWPKGDEIYKRDTYSLYAIISTIVIMGGHNFFQIINIFFVYKNLEALAGTIFITVTDVLASMKVYFFIRNVRLLKELMTTLNSKIFQPKNSNQIFMVRPALSSWKFMYVTFWIMAGSTVSMWSIFPFLDNSVKEKRLPFAAWYPHNTKISPFYEITYLYQVVGIWYLTVANLNMDTMIAALMMCVGAQCDILCDNLRNLDSESSFNQTIIDCVRHHRLVVRFSFAETCNRFFSMIVLGQFFTSTVVLALTMFQLTLVDPLSSASVSHLVYVTAITVQLSLYCWFGNEVEIKVSDLLSLVFIVK</sequence>
<evidence type="ECO:0000256" key="6">
    <source>
        <dbReference type="ARBA" id="ARBA00022989"/>
    </source>
</evidence>
<evidence type="ECO:0000256" key="4">
    <source>
        <dbReference type="ARBA" id="ARBA00022692"/>
    </source>
</evidence>
<feature type="transmembrane region" description="Helical" evidence="10">
    <location>
        <begin position="35"/>
        <end position="62"/>
    </location>
</feature>
<evidence type="ECO:0000313" key="12">
    <source>
        <dbReference type="Proteomes" id="UP001168821"/>
    </source>
</evidence>
<dbReference type="GO" id="GO:0005549">
    <property type="term" value="F:odorant binding"/>
    <property type="evidence" value="ECO:0007669"/>
    <property type="project" value="InterPro"/>
</dbReference>
<evidence type="ECO:0000256" key="1">
    <source>
        <dbReference type="ARBA" id="ARBA00004651"/>
    </source>
</evidence>
<keyword evidence="5" id="KW-0552">Olfaction</keyword>
<keyword evidence="8" id="KW-0675">Receptor</keyword>
<accession>A0AA38MPM1</accession>
<evidence type="ECO:0000256" key="5">
    <source>
        <dbReference type="ARBA" id="ARBA00022725"/>
    </source>
</evidence>
<keyword evidence="9" id="KW-0807">Transducer</keyword>
<dbReference type="GO" id="GO:0004984">
    <property type="term" value="F:olfactory receptor activity"/>
    <property type="evidence" value="ECO:0007669"/>
    <property type="project" value="InterPro"/>
</dbReference>
<comment type="caution">
    <text evidence="11">The sequence shown here is derived from an EMBL/GenBank/DDBJ whole genome shotgun (WGS) entry which is preliminary data.</text>
</comment>